<evidence type="ECO:0000259" key="4">
    <source>
        <dbReference type="PROSITE" id="PS50887"/>
    </source>
</evidence>
<dbReference type="SUPFAM" id="SSF141868">
    <property type="entry name" value="EAL domain-like"/>
    <property type="match status" value="1"/>
</dbReference>
<dbReference type="InterPro" id="IPR000160">
    <property type="entry name" value="GGDEF_dom"/>
</dbReference>
<dbReference type="InterPro" id="IPR000014">
    <property type="entry name" value="PAS"/>
</dbReference>
<dbReference type="InterPro" id="IPR052155">
    <property type="entry name" value="Biofilm_reg_signaling"/>
</dbReference>
<dbReference type="Gene3D" id="3.30.450.20">
    <property type="entry name" value="PAS domain"/>
    <property type="match status" value="3"/>
</dbReference>
<evidence type="ECO:0000259" key="3">
    <source>
        <dbReference type="PROSITE" id="PS50883"/>
    </source>
</evidence>
<dbReference type="Gene3D" id="3.20.20.450">
    <property type="entry name" value="EAL domain"/>
    <property type="match status" value="1"/>
</dbReference>
<evidence type="ECO:0000256" key="1">
    <source>
        <dbReference type="SAM" id="Phobius"/>
    </source>
</evidence>
<feature type="domain" description="EAL" evidence="3">
    <location>
        <begin position="767"/>
        <end position="1016"/>
    </location>
</feature>
<dbReference type="NCBIfam" id="TIGR00229">
    <property type="entry name" value="sensory_box"/>
    <property type="match status" value="1"/>
</dbReference>
<accession>A0A9X1UD98</accession>
<keyword evidence="1" id="KW-0472">Membrane</keyword>
<dbReference type="EMBL" id="JAKLTY010000023">
    <property type="protein sequence ID" value="MCG2630793.1"/>
    <property type="molecule type" value="Genomic_DNA"/>
</dbReference>
<comment type="caution">
    <text evidence="5">The sequence shown here is derived from an EMBL/GenBank/DDBJ whole genome shotgun (WGS) entry which is preliminary data.</text>
</comment>
<dbReference type="InterPro" id="IPR035965">
    <property type="entry name" value="PAS-like_dom_sf"/>
</dbReference>
<dbReference type="Pfam" id="PF00990">
    <property type="entry name" value="GGDEF"/>
    <property type="match status" value="1"/>
</dbReference>
<dbReference type="SMART" id="SM00052">
    <property type="entry name" value="EAL"/>
    <property type="match status" value="1"/>
</dbReference>
<organism evidence="5 6">
    <name type="scientific">Bradyrhizobium zhengyangense</name>
    <dbReference type="NCBI Taxonomy" id="2911009"/>
    <lineage>
        <taxon>Bacteria</taxon>
        <taxon>Pseudomonadati</taxon>
        <taxon>Pseudomonadota</taxon>
        <taxon>Alphaproteobacteria</taxon>
        <taxon>Hyphomicrobiales</taxon>
        <taxon>Nitrobacteraceae</taxon>
        <taxon>Bradyrhizobium</taxon>
    </lineage>
</organism>
<dbReference type="Pfam" id="PF00563">
    <property type="entry name" value="EAL"/>
    <property type="match status" value="1"/>
</dbReference>
<keyword evidence="1" id="KW-0812">Transmembrane</keyword>
<dbReference type="NCBIfam" id="TIGR00254">
    <property type="entry name" value="GGDEF"/>
    <property type="match status" value="1"/>
</dbReference>
<evidence type="ECO:0000313" key="6">
    <source>
        <dbReference type="Proteomes" id="UP001139054"/>
    </source>
</evidence>
<evidence type="ECO:0000259" key="2">
    <source>
        <dbReference type="PROSITE" id="PS50112"/>
    </source>
</evidence>
<dbReference type="PROSITE" id="PS50112">
    <property type="entry name" value="PAS"/>
    <property type="match status" value="1"/>
</dbReference>
<dbReference type="SUPFAM" id="SSF55073">
    <property type="entry name" value="Nucleotide cyclase"/>
    <property type="match status" value="1"/>
</dbReference>
<keyword evidence="1" id="KW-1133">Transmembrane helix</keyword>
<feature type="transmembrane region" description="Helical" evidence="1">
    <location>
        <begin position="32"/>
        <end position="49"/>
    </location>
</feature>
<dbReference type="CDD" id="cd01949">
    <property type="entry name" value="GGDEF"/>
    <property type="match status" value="1"/>
</dbReference>
<name>A0A9X1UD98_9BRAD</name>
<dbReference type="AlphaFoldDB" id="A0A9X1UD98"/>
<dbReference type="InterPro" id="IPR043128">
    <property type="entry name" value="Rev_trsase/Diguanyl_cyclase"/>
</dbReference>
<dbReference type="InterPro" id="IPR035919">
    <property type="entry name" value="EAL_sf"/>
</dbReference>
<dbReference type="Pfam" id="PF13188">
    <property type="entry name" value="PAS_8"/>
    <property type="match status" value="1"/>
</dbReference>
<feature type="transmembrane region" description="Helical" evidence="1">
    <location>
        <begin position="123"/>
        <end position="141"/>
    </location>
</feature>
<dbReference type="PANTHER" id="PTHR44757">
    <property type="entry name" value="DIGUANYLATE CYCLASE DGCP"/>
    <property type="match status" value="1"/>
</dbReference>
<dbReference type="SMART" id="SM00091">
    <property type="entry name" value="PAS"/>
    <property type="match status" value="3"/>
</dbReference>
<dbReference type="Gene3D" id="3.30.70.270">
    <property type="match status" value="1"/>
</dbReference>
<feature type="domain" description="GGDEF" evidence="4">
    <location>
        <begin position="626"/>
        <end position="758"/>
    </location>
</feature>
<sequence>MRAAFSVGSTTDPLGRSLLVEQFRVLRKQVPVLYAVLLIDSISVGLVLPSNVSPWLRFAVPALLLAICMVRLIQWLRLSGVEFTPEHAYRELVRTRVVAIVLNTGFVLWILALFGVVEPELRAPVALLVFMGCVGTAYCLGSFPPASLLTMIIAGTPIATVLLLSGDGMMISLGINLLLLLLLLGRMISTNFRSFVQLVGTHGRLAEEGDRARVAEKTAMAVAERFDRALNNMSQGLCFFDEDQCLIVCNRQYLEIYDLDPDAVHPGMKLNDIVDLRYAVGSAPRMSKEDYLVWRNSSPVITEDSDTTVELTNGRIVRIRHRPMPGNGWVATHEDITEQHRTETALAQAKAAAEQAEASARAAHAHLTNALDVVPEALAIFDKDDQLILWNRRYAELYCISGSALTVGTPFEALIRTGLEAGQYPEAIGREAEWLTERLARHALPRHSHEQRLPGDRWVRIEERRTADGGSIGIRIDITDLKRREASFRLLFEENPLPMWVADANTRQLIAVNGAMCRHYGYPREALLTMIEGQLQCGEADSAESDFELHRTADGEPIQVVIESRPLVYGERAAHVSVAFDVTDRNRAQEKISYLARHDALTELPNRTALDEHLGSAIERARITDSPFAVLCIDLDHFKEINDLFGHAVGDAVLRETSRRLKEVAEGAYVARVGGDEFIGIVDRPPLPGAAELLATRMRTQFERPIEIDGHALKIDLCVGIALYPRDANDAVSLLANADAALYRAKHEGRGAIRLFTSAMDKQLRERRALDHDLRAAVERGELFLEYQPQQHRDGTLKAYEALVRWRHPLRGIIPPGEFIPVAEQSGSIAQIDDWVLMEACREAASWTEPLRIAVNVSAAQFRRENLDAHVRKALRESGLAPSRVELEITEGVLIEDIARAKNTMQSLKALGVQIALDDFGTGYSSLSYLEAFPLDRIKIDRSFVMALGQSDRSLAIVRAVIGLAHGLGLPVLAEGIETDAQMSLLLKEGCDEMQGYLIGRPRSLLAAKDDKESRLRAVS</sequence>
<dbReference type="PROSITE" id="PS50887">
    <property type="entry name" value="GGDEF"/>
    <property type="match status" value="1"/>
</dbReference>
<gene>
    <name evidence="5" type="ORF">L6654_29600</name>
</gene>
<feature type="domain" description="PAS" evidence="2">
    <location>
        <begin position="484"/>
        <end position="528"/>
    </location>
</feature>
<dbReference type="PANTHER" id="PTHR44757:SF2">
    <property type="entry name" value="BIOFILM ARCHITECTURE MAINTENANCE PROTEIN MBAA"/>
    <property type="match status" value="1"/>
</dbReference>
<dbReference type="SUPFAM" id="SSF55785">
    <property type="entry name" value="PYP-like sensor domain (PAS domain)"/>
    <property type="match status" value="3"/>
</dbReference>
<dbReference type="PROSITE" id="PS50883">
    <property type="entry name" value="EAL"/>
    <property type="match status" value="1"/>
</dbReference>
<dbReference type="InterPro" id="IPR001633">
    <property type="entry name" value="EAL_dom"/>
</dbReference>
<evidence type="ECO:0000313" key="5">
    <source>
        <dbReference type="EMBL" id="MCG2630793.1"/>
    </source>
</evidence>
<feature type="transmembrane region" description="Helical" evidence="1">
    <location>
        <begin position="55"/>
        <end position="76"/>
    </location>
</feature>
<dbReference type="Proteomes" id="UP001139054">
    <property type="component" value="Unassembled WGS sequence"/>
</dbReference>
<reference evidence="5" key="1">
    <citation type="submission" date="2022-01" db="EMBL/GenBank/DDBJ databases">
        <title>Genome sequnece data of strain Bradyrhizobium sp. nov.</title>
        <authorList>
            <person name="Zhang J."/>
        </authorList>
    </citation>
    <scope>NUCLEOTIDE SEQUENCE</scope>
    <source>
        <strain evidence="5">WYCCWR 13023</strain>
    </source>
</reference>
<feature type="transmembrane region" description="Helical" evidence="1">
    <location>
        <begin position="170"/>
        <end position="188"/>
    </location>
</feature>
<dbReference type="SMART" id="SM00267">
    <property type="entry name" value="GGDEF"/>
    <property type="match status" value="1"/>
</dbReference>
<dbReference type="RefSeq" id="WP_237891498.1">
    <property type="nucleotide sequence ID" value="NZ_JAKLTY010000023.1"/>
</dbReference>
<proteinExistence type="predicted"/>
<dbReference type="Pfam" id="PF12860">
    <property type="entry name" value="PAS_7"/>
    <property type="match status" value="2"/>
</dbReference>
<feature type="transmembrane region" description="Helical" evidence="1">
    <location>
        <begin position="97"/>
        <end position="117"/>
    </location>
</feature>
<protein>
    <submittedName>
        <fullName evidence="5">EAL domain-containing protein</fullName>
    </submittedName>
</protein>
<dbReference type="InterPro" id="IPR029787">
    <property type="entry name" value="Nucleotide_cyclase"/>
</dbReference>
<dbReference type="CDD" id="cd01948">
    <property type="entry name" value="EAL"/>
    <property type="match status" value="1"/>
</dbReference>